<dbReference type="OrthoDB" id="3237716at2759"/>
<feature type="compositionally biased region" description="Acidic residues" evidence="1">
    <location>
        <begin position="501"/>
        <end position="510"/>
    </location>
</feature>
<feature type="region of interest" description="Disordered" evidence="1">
    <location>
        <begin position="337"/>
        <end position="379"/>
    </location>
</feature>
<proteinExistence type="predicted"/>
<evidence type="ECO:0000256" key="1">
    <source>
        <dbReference type="SAM" id="MobiDB-lite"/>
    </source>
</evidence>
<dbReference type="InParanoid" id="A0A067Q468"/>
<dbReference type="HOGENOM" id="CLU_525860_0_0_1"/>
<keyword evidence="3" id="KW-1185">Reference proteome</keyword>
<dbReference type="Proteomes" id="UP000027265">
    <property type="component" value="Unassembled WGS sequence"/>
</dbReference>
<dbReference type="AlphaFoldDB" id="A0A067Q468"/>
<evidence type="ECO:0000313" key="3">
    <source>
        <dbReference type="Proteomes" id="UP000027265"/>
    </source>
</evidence>
<reference evidence="3" key="1">
    <citation type="journal article" date="2014" name="Proc. Natl. Acad. Sci. U.S.A.">
        <title>Extensive sampling of basidiomycete genomes demonstrates inadequacy of the white-rot/brown-rot paradigm for wood decay fungi.</title>
        <authorList>
            <person name="Riley R."/>
            <person name="Salamov A.A."/>
            <person name="Brown D.W."/>
            <person name="Nagy L.G."/>
            <person name="Floudas D."/>
            <person name="Held B.W."/>
            <person name="Levasseur A."/>
            <person name="Lombard V."/>
            <person name="Morin E."/>
            <person name="Otillar R."/>
            <person name="Lindquist E.A."/>
            <person name="Sun H."/>
            <person name="LaButti K.M."/>
            <person name="Schmutz J."/>
            <person name="Jabbour D."/>
            <person name="Luo H."/>
            <person name="Baker S.E."/>
            <person name="Pisabarro A.G."/>
            <person name="Walton J.D."/>
            <person name="Blanchette R.A."/>
            <person name="Henrissat B."/>
            <person name="Martin F."/>
            <person name="Cullen D."/>
            <person name="Hibbett D.S."/>
            <person name="Grigoriev I.V."/>
        </authorList>
    </citation>
    <scope>NUCLEOTIDE SEQUENCE [LARGE SCALE GENOMIC DNA]</scope>
    <source>
        <strain evidence="3">MUCL 33604</strain>
    </source>
</reference>
<protein>
    <submittedName>
        <fullName evidence="2">Uncharacterized protein</fullName>
    </submittedName>
</protein>
<gene>
    <name evidence="2" type="ORF">JAAARDRAFT_190580</name>
</gene>
<dbReference type="EMBL" id="KL197712">
    <property type="protein sequence ID" value="KDQ61858.1"/>
    <property type="molecule type" value="Genomic_DNA"/>
</dbReference>
<sequence>MVCHSIRKPATIHLLLAPLTFLRMRICLPKHHFSIRMGMLVVYTIPLSGLLKCEIIIHSSPNTRSSSNPSPCIFTLILLRLSYKIIAIVNPPRKFKVAPDITWQDFQSQACANLGGLPATATSIGYKLSGDPKRMNPTPLSSDVDLQYAFEKLEEKLQRARTIMYGLEVYDMSPSPVGGNPTSSKRGTKCSCYEDIPPAVPQNLLDGAITKSFCLLRRATACEACGGHCHVTTAGGKHNHQPISDKDLSFWAKEIALDRATIDTPPQGLAFDVVVKRPKREPKSKVPEVHLHFNNSNNSNPLMFGGSFLGNMGTPDSPISIPSSSLGSFTLSPRMMASSSRVQLTPKASSSRLVPSPSKPYLGTHHHDNSPPVDLTTSPQPGGLLLQELSLDPNLLSLPRIDAVLATLHSRRPNSNFPSMETALRGVGIAYLDNIMRCTIDEIVGYTKLPPVLVRILHDYALEVLGGLDIVGRLDDGLGEDQEANKDALRRYNSRLKENSVTDDDSEASEEVATHRHH</sequence>
<feature type="region of interest" description="Disordered" evidence="1">
    <location>
        <begin position="491"/>
        <end position="518"/>
    </location>
</feature>
<feature type="compositionally biased region" description="Polar residues" evidence="1">
    <location>
        <begin position="337"/>
        <end position="353"/>
    </location>
</feature>
<evidence type="ECO:0000313" key="2">
    <source>
        <dbReference type="EMBL" id="KDQ61858.1"/>
    </source>
</evidence>
<name>A0A067Q468_9AGAM</name>
<accession>A0A067Q468</accession>
<feature type="compositionally biased region" description="Basic and acidic residues" evidence="1">
    <location>
        <begin position="491"/>
        <end position="500"/>
    </location>
</feature>
<organism evidence="2 3">
    <name type="scientific">Jaapia argillacea MUCL 33604</name>
    <dbReference type="NCBI Taxonomy" id="933084"/>
    <lineage>
        <taxon>Eukaryota</taxon>
        <taxon>Fungi</taxon>
        <taxon>Dikarya</taxon>
        <taxon>Basidiomycota</taxon>
        <taxon>Agaricomycotina</taxon>
        <taxon>Agaricomycetes</taxon>
        <taxon>Agaricomycetidae</taxon>
        <taxon>Jaapiales</taxon>
        <taxon>Jaapiaceae</taxon>
        <taxon>Jaapia</taxon>
    </lineage>
</organism>